<dbReference type="InterPro" id="IPR029039">
    <property type="entry name" value="Flavoprotein-like_sf"/>
</dbReference>
<dbReference type="EC" id="1.7.1.17" evidence="6"/>
<gene>
    <name evidence="6" type="primary">azoR</name>
    <name evidence="8" type="ORF">FTX54_016185</name>
</gene>
<organism evidence="8 9">
    <name type="scientific">Alkalicoccus halolimnae</name>
    <dbReference type="NCBI Taxonomy" id="1667239"/>
    <lineage>
        <taxon>Bacteria</taxon>
        <taxon>Bacillati</taxon>
        <taxon>Bacillota</taxon>
        <taxon>Bacilli</taxon>
        <taxon>Bacillales</taxon>
        <taxon>Bacillaceae</taxon>
        <taxon>Alkalicoccus</taxon>
    </lineage>
</organism>
<comment type="catalytic activity">
    <reaction evidence="5">
        <text>N,N-dimethyl-1,4-phenylenediamine + anthranilate + 2 NAD(+) = 2-(4-dimethylaminophenyl)diazenylbenzoate + 2 NADH + 2 H(+)</text>
        <dbReference type="Rhea" id="RHEA:55872"/>
        <dbReference type="ChEBI" id="CHEBI:15378"/>
        <dbReference type="ChEBI" id="CHEBI:15783"/>
        <dbReference type="ChEBI" id="CHEBI:16567"/>
        <dbReference type="ChEBI" id="CHEBI:57540"/>
        <dbReference type="ChEBI" id="CHEBI:57945"/>
        <dbReference type="ChEBI" id="CHEBI:71579"/>
        <dbReference type="EC" id="1.7.1.17"/>
    </reaction>
    <physiologicalReaction direction="right-to-left" evidence="5">
        <dbReference type="Rhea" id="RHEA:55874"/>
    </physiologicalReaction>
</comment>
<dbReference type="GO" id="GO:0010181">
    <property type="term" value="F:FMN binding"/>
    <property type="evidence" value="ECO:0007669"/>
    <property type="project" value="UniProtKB-UniRule"/>
</dbReference>
<keyword evidence="1 6" id="KW-0285">Flavoprotein</keyword>
<dbReference type="Proteomes" id="UP000321816">
    <property type="component" value="Chromosome"/>
</dbReference>
<dbReference type="EMBL" id="CP144914">
    <property type="protein sequence ID" value="WWD79908.1"/>
    <property type="molecule type" value="Genomic_DNA"/>
</dbReference>
<comment type="function">
    <text evidence="6">Quinone reductase that provides resistance to thiol-specific stress caused by electrophilic quinones.</text>
</comment>
<evidence type="ECO:0000313" key="9">
    <source>
        <dbReference type="Proteomes" id="UP000321816"/>
    </source>
</evidence>
<evidence type="ECO:0000256" key="3">
    <source>
        <dbReference type="ARBA" id="ARBA00023002"/>
    </source>
</evidence>
<comment type="catalytic activity">
    <reaction evidence="6">
        <text>2 a quinone + NADH + H(+) = 2 a 1,4-benzosemiquinone + NAD(+)</text>
        <dbReference type="Rhea" id="RHEA:65952"/>
        <dbReference type="ChEBI" id="CHEBI:15378"/>
        <dbReference type="ChEBI" id="CHEBI:57540"/>
        <dbReference type="ChEBI" id="CHEBI:57945"/>
        <dbReference type="ChEBI" id="CHEBI:132124"/>
        <dbReference type="ChEBI" id="CHEBI:134225"/>
    </reaction>
</comment>
<evidence type="ECO:0000256" key="5">
    <source>
        <dbReference type="ARBA" id="ARBA00048542"/>
    </source>
</evidence>
<sequence length="197" mass="22110">MGLLYVTANPKPVKESCSLQLGEHFLDAYKKSCPEGEVVLLDLFAEKIPALEGEALAAWERNSEEVVTNKYVDQFLRFDQVVIVTPLWNMGVPSPVKAYIDHLILPGKTFRFGENGIEGQMEGTRILHIQSRGGIYSEGKLAAFEHGDSYLRTIFKLVGVKTYEHIFIEGTSTYPEEVEERLNQAKRQAEALAGTFK</sequence>
<comment type="caution">
    <text evidence="6">Lacks conserved residue(s) required for the propagation of feature annotation.</text>
</comment>
<name>A0A5C7FQ18_9BACI</name>
<comment type="function">
    <text evidence="6">Also exhibits azoreductase activity. Catalyzes the reductive cleavage of the azo bond in aromatic azo compounds to the corresponding amines.</text>
</comment>
<evidence type="ECO:0000259" key="7">
    <source>
        <dbReference type="Pfam" id="PF02525"/>
    </source>
</evidence>
<dbReference type="InterPro" id="IPR023048">
    <property type="entry name" value="NADH:quinone_OxRdtase_FMN_depd"/>
</dbReference>
<dbReference type="GO" id="GO:0016655">
    <property type="term" value="F:oxidoreductase activity, acting on NAD(P)H, quinone or similar compound as acceptor"/>
    <property type="evidence" value="ECO:0007669"/>
    <property type="project" value="InterPro"/>
</dbReference>
<comment type="similarity">
    <text evidence="6">Belongs to the azoreductase type 1 family.</text>
</comment>
<dbReference type="OrthoDB" id="9805013at2"/>
<dbReference type="InterPro" id="IPR003680">
    <property type="entry name" value="Flavodoxin_fold"/>
</dbReference>
<dbReference type="KEGG" id="ahal:FTX54_016185"/>
<dbReference type="AlphaFoldDB" id="A0A5C7FQ18"/>
<keyword evidence="9" id="KW-1185">Reference proteome</keyword>
<feature type="binding site" evidence="6">
    <location>
        <begin position="131"/>
        <end position="134"/>
    </location>
    <ligand>
        <name>FMN</name>
        <dbReference type="ChEBI" id="CHEBI:58210"/>
    </ligand>
</feature>
<evidence type="ECO:0000256" key="2">
    <source>
        <dbReference type="ARBA" id="ARBA00022643"/>
    </source>
</evidence>
<dbReference type="SUPFAM" id="SSF52218">
    <property type="entry name" value="Flavoproteins"/>
    <property type="match status" value="1"/>
</dbReference>
<evidence type="ECO:0000256" key="4">
    <source>
        <dbReference type="ARBA" id="ARBA00023027"/>
    </source>
</evidence>
<keyword evidence="4 6" id="KW-0520">NAD</keyword>
<dbReference type="Gene3D" id="3.40.50.360">
    <property type="match status" value="1"/>
</dbReference>
<accession>A0A5C7FQ18</accession>
<comment type="subunit">
    <text evidence="6">Homodimer.</text>
</comment>
<dbReference type="EC" id="1.6.5.-" evidence="6"/>
<comment type="cofactor">
    <cofactor evidence="6">
        <name>FMN</name>
        <dbReference type="ChEBI" id="CHEBI:58210"/>
    </cofactor>
    <text evidence="6">Binds 1 FMN per subunit.</text>
</comment>
<reference evidence="8 9" key="1">
    <citation type="submission" date="2024-01" db="EMBL/GenBank/DDBJ databases">
        <title>Complete Genome Sequence of Alkalicoccus halolimnae BZ-SZ-XJ29T, a Moderately Halophilic Bacterium Isolated from a Salt Lake.</title>
        <authorList>
            <person name="Zhao B."/>
        </authorList>
    </citation>
    <scope>NUCLEOTIDE SEQUENCE [LARGE SCALE GENOMIC DNA]</scope>
    <source>
        <strain evidence="8 9">BZ-SZ-XJ29</strain>
    </source>
</reference>
<dbReference type="PANTHER" id="PTHR43741">
    <property type="entry name" value="FMN-DEPENDENT NADH-AZOREDUCTASE 1"/>
    <property type="match status" value="1"/>
</dbReference>
<evidence type="ECO:0000256" key="1">
    <source>
        <dbReference type="ARBA" id="ARBA00022630"/>
    </source>
</evidence>
<dbReference type="GO" id="GO:0009055">
    <property type="term" value="F:electron transfer activity"/>
    <property type="evidence" value="ECO:0007669"/>
    <property type="project" value="UniProtKB-UniRule"/>
</dbReference>
<dbReference type="Pfam" id="PF02525">
    <property type="entry name" value="Flavodoxin_2"/>
    <property type="match status" value="1"/>
</dbReference>
<dbReference type="HAMAP" id="MF_01216">
    <property type="entry name" value="Azoreductase_type1"/>
    <property type="match status" value="1"/>
</dbReference>
<protein>
    <recommendedName>
        <fullName evidence="6">FMN dependent NADH:quinone oxidoreductase</fullName>
        <ecNumber evidence="6">1.6.5.-</ecNumber>
    </recommendedName>
    <alternativeName>
        <fullName evidence="6">Azo-dye reductase</fullName>
    </alternativeName>
    <alternativeName>
        <fullName evidence="6">FMN-dependent NADH-azo compound oxidoreductase</fullName>
    </alternativeName>
    <alternativeName>
        <fullName evidence="6">FMN-dependent NADH-azoreductase</fullName>
        <ecNumber evidence="6">1.7.1.17</ecNumber>
    </alternativeName>
</protein>
<keyword evidence="3 6" id="KW-0560">Oxidoreductase</keyword>
<proteinExistence type="inferred from homology"/>
<evidence type="ECO:0000313" key="8">
    <source>
        <dbReference type="EMBL" id="WWD79908.1"/>
    </source>
</evidence>
<dbReference type="RefSeq" id="WP_147802627.1">
    <property type="nucleotide sequence ID" value="NZ_CP144914.1"/>
</dbReference>
<keyword evidence="2 6" id="KW-0288">FMN</keyword>
<dbReference type="PANTHER" id="PTHR43741:SF7">
    <property type="entry name" value="FMN-DEPENDENT NADH:QUINONE OXIDOREDUCTASE"/>
    <property type="match status" value="1"/>
</dbReference>
<dbReference type="InterPro" id="IPR050104">
    <property type="entry name" value="FMN-dep_NADH:Q_OxRdtase_AzoR1"/>
</dbReference>
<feature type="domain" description="Flavodoxin-like fold" evidence="7">
    <location>
        <begin position="1"/>
        <end position="191"/>
    </location>
</feature>
<evidence type="ECO:0000256" key="6">
    <source>
        <dbReference type="HAMAP-Rule" id="MF_01216"/>
    </source>
</evidence>
<feature type="binding site" evidence="6">
    <location>
        <begin position="16"/>
        <end position="18"/>
    </location>
    <ligand>
        <name>FMN</name>
        <dbReference type="ChEBI" id="CHEBI:58210"/>
    </ligand>
</feature>
<dbReference type="GO" id="GO:0016652">
    <property type="term" value="F:oxidoreductase activity, acting on NAD(P)H as acceptor"/>
    <property type="evidence" value="ECO:0007669"/>
    <property type="project" value="UniProtKB-UniRule"/>
</dbReference>